<comment type="subcellular location">
    <subcellularLocation>
        <location evidence="1">Secreted</location>
    </subcellularLocation>
</comment>
<feature type="signal peptide" evidence="4">
    <location>
        <begin position="1"/>
        <end position="31"/>
    </location>
</feature>
<dbReference type="Gene3D" id="2.160.20.10">
    <property type="entry name" value="Single-stranded right-handed beta-helix, Pectin lyase-like"/>
    <property type="match status" value="1"/>
</dbReference>
<name>A0A6G7YBV7_9ACTN</name>
<evidence type="ECO:0000256" key="4">
    <source>
        <dbReference type="SAM" id="SignalP"/>
    </source>
</evidence>
<dbReference type="RefSeq" id="WP_166313974.1">
    <property type="nucleotide sequence ID" value="NZ_CP049866.1"/>
</dbReference>
<dbReference type="Proteomes" id="UP000502035">
    <property type="component" value="Chromosome"/>
</dbReference>
<dbReference type="InterPro" id="IPR055372">
    <property type="entry name" value="CBM96"/>
</dbReference>
<keyword evidence="2" id="KW-0964">Secreted</keyword>
<dbReference type="AlphaFoldDB" id="A0A6G7YBV7"/>
<dbReference type="InterPro" id="IPR039448">
    <property type="entry name" value="Beta_helix"/>
</dbReference>
<dbReference type="SMART" id="SM00710">
    <property type="entry name" value="PbH1"/>
    <property type="match status" value="8"/>
</dbReference>
<evidence type="ECO:0000259" key="6">
    <source>
        <dbReference type="Pfam" id="PF24517"/>
    </source>
</evidence>
<accession>A0A6G7YBV7</accession>
<dbReference type="InterPro" id="IPR006626">
    <property type="entry name" value="PbH1"/>
</dbReference>
<keyword evidence="8" id="KW-1185">Reference proteome</keyword>
<protein>
    <submittedName>
        <fullName evidence="7">Right-handed parallel beta-helix repeat-containing protein</fullName>
    </submittedName>
</protein>
<gene>
    <name evidence="7" type="ORF">G7071_01365</name>
</gene>
<evidence type="ECO:0000256" key="1">
    <source>
        <dbReference type="ARBA" id="ARBA00004613"/>
    </source>
</evidence>
<dbReference type="GO" id="GO:0005576">
    <property type="term" value="C:extracellular region"/>
    <property type="evidence" value="ECO:0007669"/>
    <property type="project" value="UniProtKB-SubCell"/>
</dbReference>
<dbReference type="InterPro" id="IPR011050">
    <property type="entry name" value="Pectin_lyase_fold/virulence"/>
</dbReference>
<dbReference type="InterPro" id="IPR012334">
    <property type="entry name" value="Pectin_lyas_fold"/>
</dbReference>
<feature type="domain" description="Carbohydrate-binding module family 96" evidence="6">
    <location>
        <begin position="33"/>
        <end position="179"/>
    </location>
</feature>
<sequence length="512" mass="53143">MSRTLKRITTVMAAAAIAVLPATALVPPAGAATSLGPVADSYVDSGSPTRNYGARSYVKSDGSPTLVSYVKFTVAGSSPIGYAALRLRALSQQRTGVTVHSVAENGWSESGLSYQNRPPVGAALGETGPTTAGVWYTVDVSSLVTGAGTYSFALTTTNNTSVKFASRESGADAPQLILDTSPPPTSTSFDLQRIGDVYQAVSPQTGSTYTGSLKFAGEHAVAELEDSGGGTLNFAPGVYDFGSEYFKFQGVHNVTFAGAGMDETIIRNYTSAAADTEPFNFSGAFDITVRDLTVSAGGPGRSTSDALDFDNGNNCLVENVKVVDSRAKGIVFDGKNDSWNSANNVVRGVVITGVDSIGIHLLAATDNLIENSHISNTGTYGIQAGKASTGADQANKKASRNIIRNNVIDQAGQDGINVNSGDDNQVIANTVTNSSDDVSGRDGIRISTSDGITSQRNVVSGNTATDTQATKTQRYGLNLVSSSVIGTVVRDNDFTGNLLGPIRDLGTSTVYE</sequence>
<feature type="chain" id="PRO_5026060399" evidence="4">
    <location>
        <begin position="32"/>
        <end position="512"/>
    </location>
</feature>
<dbReference type="Pfam" id="PF24517">
    <property type="entry name" value="CBM96"/>
    <property type="match status" value="1"/>
</dbReference>
<feature type="domain" description="Right handed beta helix" evidence="5">
    <location>
        <begin position="283"/>
        <end position="435"/>
    </location>
</feature>
<reference evidence="7 8" key="1">
    <citation type="submission" date="2020-03" db="EMBL/GenBank/DDBJ databases">
        <title>Nocardioides sp. nov., isolated from fish.</title>
        <authorList>
            <person name="Hyun D.-W."/>
            <person name="Bae J.-W."/>
        </authorList>
    </citation>
    <scope>NUCLEOTIDE SEQUENCE [LARGE SCALE GENOMIC DNA]</scope>
    <source>
        <strain evidence="7 8">HDW12A</strain>
    </source>
</reference>
<keyword evidence="3 4" id="KW-0732">Signal</keyword>
<dbReference type="SUPFAM" id="SSF51126">
    <property type="entry name" value="Pectin lyase-like"/>
    <property type="match status" value="1"/>
</dbReference>
<organism evidence="7 8">
    <name type="scientific">Nocardioides piscis</name>
    <dbReference type="NCBI Taxonomy" id="2714938"/>
    <lineage>
        <taxon>Bacteria</taxon>
        <taxon>Bacillati</taxon>
        <taxon>Actinomycetota</taxon>
        <taxon>Actinomycetes</taxon>
        <taxon>Propionibacteriales</taxon>
        <taxon>Nocardioidaceae</taxon>
        <taxon>Nocardioides</taxon>
    </lineage>
</organism>
<dbReference type="Pfam" id="PF13229">
    <property type="entry name" value="Beta_helix"/>
    <property type="match status" value="1"/>
</dbReference>
<dbReference type="NCBIfam" id="NF033679">
    <property type="entry name" value="DNRLRE_dom"/>
    <property type="match status" value="1"/>
</dbReference>
<evidence type="ECO:0000259" key="5">
    <source>
        <dbReference type="Pfam" id="PF13229"/>
    </source>
</evidence>
<dbReference type="EMBL" id="CP049866">
    <property type="protein sequence ID" value="QIK74285.1"/>
    <property type="molecule type" value="Genomic_DNA"/>
</dbReference>
<evidence type="ECO:0000256" key="3">
    <source>
        <dbReference type="ARBA" id="ARBA00022729"/>
    </source>
</evidence>
<evidence type="ECO:0000256" key="2">
    <source>
        <dbReference type="ARBA" id="ARBA00022525"/>
    </source>
</evidence>
<dbReference type="KEGG" id="npi:G7071_01365"/>
<proteinExistence type="predicted"/>
<evidence type="ECO:0000313" key="8">
    <source>
        <dbReference type="Proteomes" id="UP000502035"/>
    </source>
</evidence>
<evidence type="ECO:0000313" key="7">
    <source>
        <dbReference type="EMBL" id="QIK74285.1"/>
    </source>
</evidence>